<dbReference type="Proteomes" id="UP000612746">
    <property type="component" value="Unassembled WGS sequence"/>
</dbReference>
<dbReference type="EMBL" id="JAEPRA010000001">
    <property type="protein sequence ID" value="KAG2189072.1"/>
    <property type="molecule type" value="Genomic_DNA"/>
</dbReference>
<gene>
    <name evidence="6" type="ORF">INT44_004214</name>
</gene>
<accession>A0A8H7QAR6</accession>
<comment type="caution">
    <text evidence="6">The sequence shown here is derived from an EMBL/GenBank/DDBJ whole genome shotgun (WGS) entry which is preliminary data.</text>
</comment>
<dbReference type="OrthoDB" id="310853at2759"/>
<evidence type="ECO:0000259" key="5">
    <source>
        <dbReference type="Pfam" id="PF04821"/>
    </source>
</evidence>
<dbReference type="PANTHER" id="PTHR22940:SF4">
    <property type="entry name" value="PROTEIN TIMELESS HOMOLOG"/>
    <property type="match status" value="1"/>
</dbReference>
<dbReference type="GO" id="GO:0000076">
    <property type="term" value="P:DNA replication checkpoint signaling"/>
    <property type="evidence" value="ECO:0007669"/>
    <property type="project" value="TreeGrafter"/>
</dbReference>
<dbReference type="GO" id="GO:0031298">
    <property type="term" value="C:replication fork protection complex"/>
    <property type="evidence" value="ECO:0007669"/>
    <property type="project" value="TreeGrafter"/>
</dbReference>
<dbReference type="Pfam" id="PF04821">
    <property type="entry name" value="TIMELESS"/>
    <property type="match status" value="1"/>
</dbReference>
<keyword evidence="4" id="KW-0131">Cell cycle</keyword>
<evidence type="ECO:0000256" key="4">
    <source>
        <dbReference type="ARBA" id="ARBA00023306"/>
    </source>
</evidence>
<evidence type="ECO:0000313" key="7">
    <source>
        <dbReference type="Proteomes" id="UP000612746"/>
    </source>
</evidence>
<feature type="domain" description="Timeless N-terminal" evidence="5">
    <location>
        <begin position="47"/>
        <end position="170"/>
    </location>
</feature>
<dbReference type="GO" id="GO:0006281">
    <property type="term" value="P:DNA repair"/>
    <property type="evidence" value="ECO:0007669"/>
    <property type="project" value="TreeGrafter"/>
</dbReference>
<dbReference type="PANTHER" id="PTHR22940">
    <property type="entry name" value="TIMEOUT/TIMELESS-2"/>
    <property type="match status" value="1"/>
</dbReference>
<evidence type="ECO:0000256" key="2">
    <source>
        <dbReference type="ARBA" id="ARBA00022880"/>
    </source>
</evidence>
<dbReference type="InterPro" id="IPR044998">
    <property type="entry name" value="Timeless"/>
</dbReference>
<feature type="non-terminal residue" evidence="6">
    <location>
        <position position="205"/>
    </location>
</feature>
<sequence>LDAASFTMPDVPELTPEEQLRAEVLSICSALGALEEYQEENGEILTKYAMGDECLACMKDIRKLIRNDSENPDNYVLHLLGEFNIMSTDLIPIVLVNTELTSDVSERLVLACFELFVPMTWPLAENHDENDESGDSNMIDLHRRYKVSLLQSGILEAALDVILKPLSIPFKYVIFETASNFTSEIPNLINIENVLNAIMLSFVWS</sequence>
<protein>
    <recommendedName>
        <fullName evidence="5">Timeless N-terminal domain-containing protein</fullName>
    </recommendedName>
</protein>
<comment type="subcellular location">
    <subcellularLocation>
        <location evidence="1">Nucleus</location>
    </subcellularLocation>
</comment>
<dbReference type="GO" id="GO:0043111">
    <property type="term" value="P:replication fork arrest"/>
    <property type="evidence" value="ECO:0007669"/>
    <property type="project" value="TreeGrafter"/>
</dbReference>
<reference evidence="6" key="1">
    <citation type="submission" date="2020-12" db="EMBL/GenBank/DDBJ databases">
        <title>Metabolic potential, ecology and presence of endohyphal bacteria is reflected in genomic diversity of Mucoromycotina.</title>
        <authorList>
            <person name="Muszewska A."/>
            <person name="Okrasinska A."/>
            <person name="Steczkiewicz K."/>
            <person name="Drgas O."/>
            <person name="Orlowska M."/>
            <person name="Perlinska-Lenart U."/>
            <person name="Aleksandrzak-Piekarczyk T."/>
            <person name="Szatraj K."/>
            <person name="Zielenkiewicz U."/>
            <person name="Pilsyk S."/>
            <person name="Malc E."/>
            <person name="Mieczkowski P."/>
            <person name="Kruszewska J.S."/>
            <person name="Biernat P."/>
            <person name="Pawlowska J."/>
        </authorList>
    </citation>
    <scope>NUCLEOTIDE SEQUENCE</scope>
    <source>
        <strain evidence="6">WA0000051536</strain>
    </source>
</reference>
<feature type="non-terminal residue" evidence="6">
    <location>
        <position position="1"/>
    </location>
</feature>
<organism evidence="6 7">
    <name type="scientific">Umbelopsis vinacea</name>
    <dbReference type="NCBI Taxonomy" id="44442"/>
    <lineage>
        <taxon>Eukaryota</taxon>
        <taxon>Fungi</taxon>
        <taxon>Fungi incertae sedis</taxon>
        <taxon>Mucoromycota</taxon>
        <taxon>Mucoromycotina</taxon>
        <taxon>Umbelopsidomycetes</taxon>
        <taxon>Umbelopsidales</taxon>
        <taxon>Umbelopsidaceae</taxon>
        <taxon>Umbelopsis</taxon>
    </lineage>
</organism>
<evidence type="ECO:0000256" key="3">
    <source>
        <dbReference type="ARBA" id="ARBA00023242"/>
    </source>
</evidence>
<keyword evidence="7" id="KW-1185">Reference proteome</keyword>
<dbReference type="AlphaFoldDB" id="A0A8H7QAR6"/>
<dbReference type="GO" id="GO:0003677">
    <property type="term" value="F:DNA binding"/>
    <property type="evidence" value="ECO:0007669"/>
    <property type="project" value="TreeGrafter"/>
</dbReference>
<evidence type="ECO:0000313" key="6">
    <source>
        <dbReference type="EMBL" id="KAG2189072.1"/>
    </source>
</evidence>
<keyword evidence="3" id="KW-0539">Nucleus</keyword>
<evidence type="ECO:0000256" key="1">
    <source>
        <dbReference type="ARBA" id="ARBA00004123"/>
    </source>
</evidence>
<dbReference type="InterPro" id="IPR006906">
    <property type="entry name" value="Timeless_N"/>
</dbReference>
<keyword evidence="2" id="KW-0236">DNA replication inhibitor</keyword>
<proteinExistence type="predicted"/>
<name>A0A8H7QAR6_9FUNG</name>